<dbReference type="Proteomes" id="UP001165190">
    <property type="component" value="Unassembled WGS sequence"/>
</dbReference>
<evidence type="ECO:0000256" key="2">
    <source>
        <dbReference type="ARBA" id="ARBA00023002"/>
    </source>
</evidence>
<dbReference type="InterPro" id="IPR044497">
    <property type="entry name" value="AKR4A/B"/>
</dbReference>
<keyword evidence="2" id="KW-0560">Oxidoreductase</keyword>
<dbReference type="CDD" id="cd19124">
    <property type="entry name" value="AKR_AKR4A_4B"/>
    <property type="match status" value="1"/>
</dbReference>
<evidence type="ECO:0000313" key="7">
    <source>
        <dbReference type="EMBL" id="GMJ13360.1"/>
    </source>
</evidence>
<evidence type="ECO:0000256" key="5">
    <source>
        <dbReference type="PIRSR" id="PIRSR000097-3"/>
    </source>
</evidence>
<dbReference type="PRINTS" id="PR00069">
    <property type="entry name" value="ALDKETRDTASE"/>
</dbReference>
<dbReference type="InterPro" id="IPR036812">
    <property type="entry name" value="NAD(P)_OxRdtase_dom_sf"/>
</dbReference>
<sequence length="312" mass="34709">MENKVPMVSVGGLTMPVIGMGTASYPPADAATVKSAVVEAIGSGYRHFDTAFIYGSEQALGEAIAEALNIGLIKSRDELFITSKLWCTCAEHDLVIPAIKTSLENLQLEYLDLYLIHWPLKFSKEPSRIPVPKEEVSVIDIESVWSAMEECKLLGLTKAIGVSNFSTKKLDQILSFAKIPPAVNQVEMNPLWQQKEMKEFCKAKGIHVSAHSPLGSKGTIWGDNRIFECDLLEEIAKAKGKTSAQVCLRWVYEQGASVITKSFNRERMKENIDIFDWSLSWEELDKISGIPQHKRSSLTVFIEDGSELEAEL</sequence>
<comment type="pathway">
    <text evidence="1">Secondary metabolite biosynthesis; terpenoid biosynthesis.</text>
</comment>
<dbReference type="GO" id="GO:0044550">
    <property type="term" value="P:secondary metabolite biosynthetic process"/>
    <property type="evidence" value="ECO:0007669"/>
    <property type="project" value="UniProtKB-ARBA"/>
</dbReference>
<dbReference type="Pfam" id="PF00248">
    <property type="entry name" value="Aldo_ket_red"/>
    <property type="match status" value="1"/>
</dbReference>
<dbReference type="PANTHER" id="PTHR11732">
    <property type="entry name" value="ALDO/KETO REDUCTASE"/>
    <property type="match status" value="1"/>
</dbReference>
<dbReference type="Gene3D" id="3.20.20.100">
    <property type="entry name" value="NADP-dependent oxidoreductase domain"/>
    <property type="match status" value="1"/>
</dbReference>
<comment type="caution">
    <text evidence="7">The sequence shown here is derived from an EMBL/GenBank/DDBJ whole genome shotgun (WGS) entry which is preliminary data.</text>
</comment>
<keyword evidence="8" id="KW-1185">Reference proteome</keyword>
<dbReference type="InterPro" id="IPR020471">
    <property type="entry name" value="AKR"/>
</dbReference>
<dbReference type="EMBL" id="BSYR01000065">
    <property type="protein sequence ID" value="GMJ13360.1"/>
    <property type="molecule type" value="Genomic_DNA"/>
</dbReference>
<dbReference type="PIRSF" id="PIRSF000097">
    <property type="entry name" value="AKR"/>
    <property type="match status" value="1"/>
</dbReference>
<proteinExistence type="predicted"/>
<organism evidence="7 8">
    <name type="scientific">Hibiscus trionum</name>
    <name type="common">Flower of an hour</name>
    <dbReference type="NCBI Taxonomy" id="183268"/>
    <lineage>
        <taxon>Eukaryota</taxon>
        <taxon>Viridiplantae</taxon>
        <taxon>Streptophyta</taxon>
        <taxon>Embryophyta</taxon>
        <taxon>Tracheophyta</taxon>
        <taxon>Spermatophyta</taxon>
        <taxon>Magnoliopsida</taxon>
        <taxon>eudicotyledons</taxon>
        <taxon>Gunneridae</taxon>
        <taxon>Pentapetalae</taxon>
        <taxon>rosids</taxon>
        <taxon>malvids</taxon>
        <taxon>Malvales</taxon>
        <taxon>Malvaceae</taxon>
        <taxon>Malvoideae</taxon>
        <taxon>Hibiscus</taxon>
    </lineage>
</organism>
<evidence type="ECO:0000313" key="8">
    <source>
        <dbReference type="Proteomes" id="UP001165190"/>
    </source>
</evidence>
<dbReference type="InterPro" id="IPR023210">
    <property type="entry name" value="NADP_OxRdtase_dom"/>
</dbReference>
<dbReference type="InterPro" id="IPR018170">
    <property type="entry name" value="Aldo/ket_reductase_CS"/>
</dbReference>
<feature type="site" description="Lowers pKa of active site Tyr" evidence="5">
    <location>
        <position position="84"/>
    </location>
</feature>
<gene>
    <name evidence="7" type="ORF">HRI_005005200</name>
</gene>
<dbReference type="FunFam" id="3.20.20.100:FF:000014">
    <property type="entry name" value="NAD(P)-linked oxidoreductase superfamily protein"/>
    <property type="match status" value="1"/>
</dbReference>
<feature type="domain" description="NADP-dependent oxidoreductase" evidence="6">
    <location>
        <begin position="18"/>
        <end position="288"/>
    </location>
</feature>
<dbReference type="PROSITE" id="PS00062">
    <property type="entry name" value="ALDOKETO_REDUCTASE_2"/>
    <property type="match status" value="1"/>
</dbReference>
<name>A0A9W7MVH3_HIBTR</name>
<evidence type="ECO:0000259" key="6">
    <source>
        <dbReference type="Pfam" id="PF00248"/>
    </source>
</evidence>
<evidence type="ECO:0000256" key="1">
    <source>
        <dbReference type="ARBA" id="ARBA00004721"/>
    </source>
</evidence>
<feature type="active site" description="Proton donor" evidence="3">
    <location>
        <position position="54"/>
    </location>
</feature>
<dbReference type="GO" id="GO:0016616">
    <property type="term" value="F:oxidoreductase activity, acting on the CH-OH group of donors, NAD or NADP as acceptor"/>
    <property type="evidence" value="ECO:0007669"/>
    <property type="project" value="InterPro"/>
</dbReference>
<dbReference type="OrthoDB" id="416253at2759"/>
<dbReference type="PROSITE" id="PS00798">
    <property type="entry name" value="ALDOKETO_REDUCTASE_1"/>
    <property type="match status" value="1"/>
</dbReference>
<evidence type="ECO:0000256" key="4">
    <source>
        <dbReference type="PIRSR" id="PIRSR000097-2"/>
    </source>
</evidence>
<accession>A0A9W7MVH3</accession>
<feature type="binding site" evidence="4">
    <location>
        <position position="117"/>
    </location>
    <ligand>
        <name>substrate</name>
    </ligand>
</feature>
<dbReference type="AlphaFoldDB" id="A0A9W7MVH3"/>
<dbReference type="SUPFAM" id="SSF51430">
    <property type="entry name" value="NAD(P)-linked oxidoreductase"/>
    <property type="match status" value="1"/>
</dbReference>
<protein>
    <recommendedName>
        <fullName evidence="6">NADP-dependent oxidoreductase domain-containing protein</fullName>
    </recommendedName>
</protein>
<evidence type="ECO:0000256" key="3">
    <source>
        <dbReference type="PIRSR" id="PIRSR000097-1"/>
    </source>
</evidence>
<reference evidence="7" key="1">
    <citation type="submission" date="2023-05" db="EMBL/GenBank/DDBJ databases">
        <title>Genome and transcriptome analyses reveal genes involved in the formation of fine ridges on petal epidermal cells in Hibiscus trionum.</title>
        <authorList>
            <person name="Koshimizu S."/>
            <person name="Masuda S."/>
            <person name="Ishii T."/>
            <person name="Shirasu K."/>
            <person name="Hoshino A."/>
            <person name="Arita M."/>
        </authorList>
    </citation>
    <scope>NUCLEOTIDE SEQUENCE</scope>
    <source>
        <strain evidence="7">Hamamatsu line</strain>
    </source>
</reference>